<keyword evidence="9 10" id="KW-0413">Isomerase</keyword>
<keyword evidence="8" id="KW-0238">DNA-binding</keyword>
<dbReference type="NCBIfam" id="TIGR01059">
    <property type="entry name" value="gyrB"/>
    <property type="match status" value="1"/>
</dbReference>
<dbReference type="SUPFAM" id="SSF54211">
    <property type="entry name" value="Ribosomal protein S5 domain 2-like"/>
    <property type="match status" value="1"/>
</dbReference>
<keyword evidence="7 10" id="KW-0799">Topoisomerase</keyword>
<dbReference type="CDD" id="cd16928">
    <property type="entry name" value="HATPase_GyrB-like"/>
    <property type="match status" value="1"/>
</dbReference>
<dbReference type="PROSITE" id="PS00177">
    <property type="entry name" value="TOPOISOMERASE_II"/>
    <property type="match status" value="1"/>
</dbReference>
<feature type="binding site" evidence="10">
    <location>
        <position position="533"/>
    </location>
    <ligand>
        <name>Mg(2+)</name>
        <dbReference type="ChEBI" id="CHEBI:18420"/>
        <label>1</label>
        <note>catalytic</note>
    </ligand>
</feature>
<dbReference type="GO" id="GO:0005737">
    <property type="term" value="C:cytoplasm"/>
    <property type="evidence" value="ECO:0007669"/>
    <property type="project" value="UniProtKB-SubCell"/>
</dbReference>
<accession>A0A2M6XSZ6</accession>
<dbReference type="SUPFAM" id="SSF55874">
    <property type="entry name" value="ATPase domain of HSP90 chaperone/DNA topoisomerase II/histidine kinase"/>
    <property type="match status" value="1"/>
</dbReference>
<feature type="binding site" evidence="10">
    <location>
        <position position="535"/>
    </location>
    <ligand>
        <name>Mg(2+)</name>
        <dbReference type="ChEBI" id="CHEBI:18420"/>
        <label>2</label>
    </ligand>
</feature>
<dbReference type="AlphaFoldDB" id="A0A2M6XSZ6"/>
<dbReference type="InterPro" id="IPR006171">
    <property type="entry name" value="TOPRIM_dom"/>
</dbReference>
<dbReference type="SMART" id="SM00433">
    <property type="entry name" value="TOP2c"/>
    <property type="match status" value="1"/>
</dbReference>
<dbReference type="Pfam" id="PF00204">
    <property type="entry name" value="DNA_gyraseB"/>
    <property type="match status" value="1"/>
</dbReference>
<evidence type="ECO:0000313" key="13">
    <source>
        <dbReference type="Proteomes" id="UP000230586"/>
    </source>
</evidence>
<dbReference type="CDD" id="cd03366">
    <property type="entry name" value="TOPRIM_TopoIIA_GyrB"/>
    <property type="match status" value="1"/>
</dbReference>
<comment type="catalytic activity">
    <reaction evidence="1 10">
        <text>ATP-dependent breakage, passage and rejoining of double-stranded DNA.</text>
        <dbReference type="EC" id="5.6.2.2"/>
    </reaction>
</comment>
<evidence type="ECO:0000256" key="8">
    <source>
        <dbReference type="ARBA" id="ARBA00023125"/>
    </source>
</evidence>
<keyword evidence="4 10" id="KW-0547">Nucleotide-binding</keyword>
<dbReference type="PANTHER" id="PTHR45866:SF1">
    <property type="entry name" value="DNA GYRASE SUBUNIT B, MITOCHONDRIAL"/>
    <property type="match status" value="1"/>
</dbReference>
<evidence type="ECO:0000256" key="9">
    <source>
        <dbReference type="ARBA" id="ARBA00023235"/>
    </source>
</evidence>
<comment type="similarity">
    <text evidence="2 10">Belongs to the type II topoisomerase GyrB family.</text>
</comment>
<dbReference type="Pfam" id="PF02518">
    <property type="entry name" value="HATPase_c"/>
    <property type="match status" value="1"/>
</dbReference>
<feature type="binding site" evidence="10">
    <location>
        <position position="533"/>
    </location>
    <ligand>
        <name>Mg(2+)</name>
        <dbReference type="ChEBI" id="CHEBI:18420"/>
        <label>2</label>
    </ligand>
</feature>
<evidence type="ECO:0000256" key="1">
    <source>
        <dbReference type="ARBA" id="ARBA00000185"/>
    </source>
</evidence>
<dbReference type="GO" id="GO:0003677">
    <property type="term" value="F:DNA binding"/>
    <property type="evidence" value="ECO:0007669"/>
    <property type="project" value="UniProtKB-KW"/>
</dbReference>
<dbReference type="InterPro" id="IPR003594">
    <property type="entry name" value="HATPase_dom"/>
</dbReference>
<dbReference type="GO" id="GO:0046872">
    <property type="term" value="F:metal ion binding"/>
    <property type="evidence" value="ECO:0007669"/>
    <property type="project" value="UniProtKB-KW"/>
</dbReference>
<dbReference type="GO" id="GO:0034335">
    <property type="term" value="F:DNA negative supercoiling activity"/>
    <property type="evidence" value="ECO:0007669"/>
    <property type="project" value="UniProtKB-ARBA"/>
</dbReference>
<protein>
    <recommendedName>
        <fullName evidence="10">DNA gyrase subunit B</fullName>
        <ecNumber evidence="10">5.6.2.2</ecNumber>
    </recommendedName>
</protein>
<dbReference type="Proteomes" id="UP000230586">
    <property type="component" value="Unassembled WGS sequence"/>
</dbReference>
<dbReference type="PANTHER" id="PTHR45866">
    <property type="entry name" value="DNA GYRASE/TOPOISOMERASE SUBUNIT B"/>
    <property type="match status" value="1"/>
</dbReference>
<dbReference type="InterPro" id="IPR014721">
    <property type="entry name" value="Ribsml_uS5_D2-typ_fold_subgr"/>
</dbReference>
<dbReference type="InterPro" id="IPR013759">
    <property type="entry name" value="Topo_IIA_B_C"/>
</dbReference>
<dbReference type="InterPro" id="IPR002288">
    <property type="entry name" value="DNA_gyrase_B_C"/>
</dbReference>
<dbReference type="FunFam" id="3.30.565.10:FF:000002">
    <property type="entry name" value="DNA gyrase subunit B"/>
    <property type="match status" value="1"/>
</dbReference>
<proteinExistence type="inferred from homology"/>
<dbReference type="PRINTS" id="PR00418">
    <property type="entry name" value="TPI2FAMILY"/>
</dbReference>
<dbReference type="InterPro" id="IPR000565">
    <property type="entry name" value="Topo_IIA_B"/>
</dbReference>
<feature type="domain" description="Toprim" evidence="11">
    <location>
        <begin position="454"/>
        <end position="568"/>
    </location>
</feature>
<dbReference type="Gene3D" id="3.30.230.10">
    <property type="match status" value="1"/>
</dbReference>
<dbReference type="InterPro" id="IPR018522">
    <property type="entry name" value="TopoIIA_CS"/>
</dbReference>
<comment type="cofactor">
    <cofactor evidence="10">
        <name>Mg(2+)</name>
        <dbReference type="ChEBI" id="CHEBI:18420"/>
    </cofactor>
    <cofactor evidence="10">
        <name>Mn(2+)</name>
        <dbReference type="ChEBI" id="CHEBI:29035"/>
    </cofactor>
    <cofactor evidence="10">
        <name>Ca(2+)</name>
        <dbReference type="ChEBI" id="CHEBI:29108"/>
    </cofactor>
    <text evidence="10">Binds two Mg(2+) per subunit. The magnesium ions form salt bridges with both the protein and the DNA. Can also accept other divalent metal cations, such as Mn(2+) or Ca(2+).</text>
</comment>
<dbReference type="GO" id="GO:0006261">
    <property type="term" value="P:DNA-templated DNA replication"/>
    <property type="evidence" value="ECO:0007669"/>
    <property type="project" value="UniProtKB-UniRule"/>
</dbReference>
<dbReference type="PROSITE" id="PS50880">
    <property type="entry name" value="TOPRIM"/>
    <property type="match status" value="1"/>
</dbReference>
<dbReference type="Pfam" id="PF00986">
    <property type="entry name" value="DNA_gyraseB_C"/>
    <property type="match status" value="1"/>
</dbReference>
<dbReference type="Gene3D" id="3.40.50.670">
    <property type="match status" value="1"/>
</dbReference>
<keyword evidence="5 10" id="KW-0067">ATP-binding</keyword>
<dbReference type="FunFam" id="3.40.50.670:FF:000002">
    <property type="entry name" value="DNA gyrase subunit B"/>
    <property type="match status" value="1"/>
</dbReference>
<dbReference type="NCBIfam" id="NF004189">
    <property type="entry name" value="PRK05644.1"/>
    <property type="match status" value="1"/>
</dbReference>
<dbReference type="CDD" id="cd00822">
    <property type="entry name" value="TopoII_Trans_DNA_gyrase"/>
    <property type="match status" value="1"/>
</dbReference>
<dbReference type="InterPro" id="IPR001241">
    <property type="entry name" value="Topo_IIA"/>
</dbReference>
<dbReference type="InterPro" id="IPR036890">
    <property type="entry name" value="HATPase_C_sf"/>
</dbReference>
<evidence type="ECO:0000256" key="6">
    <source>
        <dbReference type="ARBA" id="ARBA00022842"/>
    </source>
</evidence>
<dbReference type="Gene3D" id="3.30.565.10">
    <property type="entry name" value="Histidine kinase-like ATPase, C-terminal domain"/>
    <property type="match status" value="1"/>
</dbReference>
<dbReference type="SUPFAM" id="SSF56719">
    <property type="entry name" value="Type II DNA topoisomerase"/>
    <property type="match status" value="1"/>
</dbReference>
<dbReference type="SMART" id="SM00387">
    <property type="entry name" value="HATPase_c"/>
    <property type="match status" value="1"/>
</dbReference>
<keyword evidence="10" id="KW-0963">Cytoplasm</keyword>
<dbReference type="FunFam" id="3.30.230.10:FF:000005">
    <property type="entry name" value="DNA gyrase subunit B"/>
    <property type="match status" value="1"/>
</dbReference>
<dbReference type="InterPro" id="IPR011557">
    <property type="entry name" value="GyrB"/>
</dbReference>
<dbReference type="EMBL" id="PEXX01000028">
    <property type="protein sequence ID" value="PIU10758.1"/>
    <property type="molecule type" value="Genomic_DNA"/>
</dbReference>
<dbReference type="InterPro" id="IPR020568">
    <property type="entry name" value="Ribosomal_Su5_D2-typ_SF"/>
</dbReference>
<evidence type="ECO:0000256" key="10">
    <source>
        <dbReference type="HAMAP-Rule" id="MF_01898"/>
    </source>
</evidence>
<evidence type="ECO:0000256" key="5">
    <source>
        <dbReference type="ARBA" id="ARBA00022840"/>
    </source>
</evidence>
<dbReference type="GO" id="GO:0005524">
    <property type="term" value="F:ATP binding"/>
    <property type="evidence" value="ECO:0007669"/>
    <property type="project" value="UniProtKB-UniRule"/>
</dbReference>
<keyword evidence="6 10" id="KW-0460">Magnesium</keyword>
<evidence type="ECO:0000256" key="2">
    <source>
        <dbReference type="ARBA" id="ARBA00010708"/>
    </source>
</evidence>
<dbReference type="InterPro" id="IPR013506">
    <property type="entry name" value="Topo_IIA_bsu_dom2"/>
</dbReference>
<dbReference type="GO" id="GO:0005694">
    <property type="term" value="C:chromosome"/>
    <property type="evidence" value="ECO:0007669"/>
    <property type="project" value="InterPro"/>
</dbReference>
<evidence type="ECO:0000256" key="4">
    <source>
        <dbReference type="ARBA" id="ARBA00022741"/>
    </source>
</evidence>
<dbReference type="InterPro" id="IPR013760">
    <property type="entry name" value="Topo_IIA-like_dom_sf"/>
</dbReference>
<dbReference type="GO" id="GO:0006265">
    <property type="term" value="P:DNA topological change"/>
    <property type="evidence" value="ECO:0007669"/>
    <property type="project" value="UniProtKB-UniRule"/>
</dbReference>
<evidence type="ECO:0000259" key="11">
    <source>
        <dbReference type="PROSITE" id="PS50880"/>
    </source>
</evidence>
<comment type="subunit">
    <text evidence="10">Heterotetramer, composed of two GyrA and two GyrB chains. In the heterotetramer, GyrA contains the active site tyrosine that forms a transient covalent intermediate with DNA, while GyrB binds cofactors and catalyzes ATP hydrolysis.</text>
</comment>
<dbReference type="EC" id="5.6.2.2" evidence="10"/>
<comment type="function">
    <text evidence="10">A type II topoisomerase that negatively supercoils closed circular double-stranded (ds) DNA in an ATP-dependent manner to modulate DNA topology and maintain chromosomes in an underwound state. Negative supercoiling favors strand separation, and DNA replication, transcription, recombination and repair, all of which involve strand separation. Also able to catalyze the interconversion of other topological isomers of dsDNA rings, including catenanes and knotted rings. Type II topoisomerases break and join 2 DNA strands simultaneously in an ATP-dependent manner.</text>
</comment>
<evidence type="ECO:0000313" key="12">
    <source>
        <dbReference type="EMBL" id="PIU10758.1"/>
    </source>
</evidence>
<comment type="miscellaneous">
    <text evidence="10">Few gyrases are as efficient as E.coli at forming negative supercoils. Not all organisms have 2 type II topoisomerases; in organisms with a single type II topoisomerase this enzyme also has to decatenate newly replicated chromosomes.</text>
</comment>
<comment type="caution">
    <text evidence="12">The sequence shown here is derived from an EMBL/GenBank/DDBJ whole genome shotgun (WGS) entry which is preliminary data.</text>
</comment>
<comment type="subcellular location">
    <subcellularLocation>
        <location evidence="10">Cytoplasm</location>
    </subcellularLocation>
</comment>
<evidence type="ECO:0000256" key="3">
    <source>
        <dbReference type="ARBA" id="ARBA00022723"/>
    </source>
</evidence>
<sequence>MLKKKTISKEKVADRLNVKQKIASSEGEYKAAQITVLEGLDPVRKRPGMYIGSTGLTGLHHMLWEVIDNGIDEAMAGYATEIRITLLPDNMVEVTDNGRGIPVDKHKQVGVSALEVVMTKLHAGGKFGQGGYKVSGGLHGVGVSVVNALSVYMKAEIYRDGKIWLQEYAKGKPQKKVRPVGVTKKTGTIITFQPDASIFETLEFNFETILNHLRQQAYLTKGIKIQIFDERTKGNFTSYEFYFEGGIKSYVSHLNHNNIPKHENIFYIDRTIKLDNKEDAPKHGAVQVEIAFQYVDEYKECFYAFANNIINPDGGMHVIGFRSALTRVLNSYARNRGLLKEKDENLSGEDTREGITAVISVKVAEPQFEGQTKAKLGNPEVRTAVETVFTEGLEIFLEENPRDAETIIGKCFLSSQARRAARHVRESILRKGVLDGLTLPGKLADCSSRNAEKTELYIVEGDSAGGSAKQGRDRATQAILPLRGKILNVERARLDKMLVNSEIKALIIALGTNIGEQFDISKLRYHKIIIMTDADVDGAHIRTLLLTFFYRYFPELIRSGYIYIAQPPLYKLQKGKEIHWVYSDEEKNRLIEKMIGAKIDPKKIELADNGEMAEERGIGEKVAGVNIQRYKGLGEMNPDQLWETTMDPAQRSMWRVNIEEASTADEVFEMLMGSEVAPRKKFIQTHAKDVKNLDV</sequence>
<dbReference type="PRINTS" id="PR01159">
    <property type="entry name" value="DNAGYRASEB"/>
</dbReference>
<dbReference type="HAMAP" id="MF_01898">
    <property type="entry name" value="GyrB"/>
    <property type="match status" value="1"/>
</dbReference>
<reference evidence="13" key="1">
    <citation type="submission" date="2017-09" db="EMBL/GenBank/DDBJ databases">
        <title>Depth-based differentiation of microbial function through sediment-hosted aquifers and enrichment of novel symbionts in the deep terrestrial subsurface.</title>
        <authorList>
            <person name="Probst A.J."/>
            <person name="Ladd B."/>
            <person name="Jarett J.K."/>
            <person name="Geller-Mcgrath D.E."/>
            <person name="Sieber C.M.K."/>
            <person name="Emerson J.B."/>
            <person name="Anantharaman K."/>
            <person name="Thomas B.C."/>
            <person name="Malmstrom R."/>
            <person name="Stieglmeier M."/>
            <person name="Klingl A."/>
            <person name="Woyke T."/>
            <person name="Ryan C.M."/>
            <person name="Banfield J.F."/>
        </authorList>
    </citation>
    <scope>NUCLEOTIDE SEQUENCE [LARGE SCALE GENOMIC DNA]</scope>
</reference>
<name>A0A2M6XSZ6_9BACT</name>
<dbReference type="NCBIfam" id="NF011501">
    <property type="entry name" value="PRK14939.1"/>
    <property type="match status" value="1"/>
</dbReference>
<feature type="site" description="Interaction with DNA" evidence="10">
    <location>
        <position position="485"/>
    </location>
</feature>
<gene>
    <name evidence="10 12" type="primary">gyrB</name>
    <name evidence="12" type="ORF">COT27_01435</name>
</gene>
<organism evidence="12 13">
    <name type="scientific">Candidatus Kuenenbacteria bacterium CG08_land_8_20_14_0_20_37_23</name>
    <dbReference type="NCBI Taxonomy" id="1974617"/>
    <lineage>
        <taxon>Bacteria</taxon>
        <taxon>Candidatus Kueneniibacteriota</taxon>
    </lineage>
</organism>
<dbReference type="Pfam" id="PF01751">
    <property type="entry name" value="Toprim"/>
    <property type="match status" value="1"/>
</dbReference>
<keyword evidence="3 10" id="KW-0479">Metal-binding</keyword>
<feature type="site" description="Interaction with DNA" evidence="10">
    <location>
        <position position="488"/>
    </location>
</feature>
<feature type="binding site" evidence="10">
    <location>
        <position position="460"/>
    </location>
    <ligand>
        <name>Mg(2+)</name>
        <dbReference type="ChEBI" id="CHEBI:18420"/>
        <label>1</label>
        <note>catalytic</note>
    </ligand>
</feature>
<evidence type="ECO:0000256" key="7">
    <source>
        <dbReference type="ARBA" id="ARBA00023029"/>
    </source>
</evidence>
<dbReference type="InterPro" id="IPR034160">
    <property type="entry name" value="TOPRIM_GyrB"/>
</dbReference>